<comment type="caution">
    <text evidence="2">The sequence shown here is derived from an EMBL/GenBank/DDBJ whole genome shotgun (WGS) entry which is preliminary data.</text>
</comment>
<proteinExistence type="predicted"/>
<feature type="chain" id="PRO_5037804339" evidence="1">
    <location>
        <begin position="22"/>
        <end position="169"/>
    </location>
</feature>
<keyword evidence="3" id="KW-1185">Reference proteome</keyword>
<evidence type="ECO:0000313" key="2">
    <source>
        <dbReference type="EMBL" id="MBP0483987.1"/>
    </source>
</evidence>
<reference evidence="2" key="1">
    <citation type="submission" date="2021-03" db="EMBL/GenBank/DDBJ databases">
        <title>Sagittula salina sp. nov. strain M10.9X isolated from the marine waste.</title>
        <authorList>
            <person name="Satari L."/>
            <person name="Molina-Menor E."/>
            <person name="Vidal-Verdu A."/>
            <person name="Pascual J."/>
            <person name="Pereto J."/>
            <person name="Porcar M."/>
        </authorList>
    </citation>
    <scope>NUCLEOTIDE SEQUENCE</scope>
    <source>
        <strain evidence="2">M10.9X</strain>
    </source>
</reference>
<organism evidence="2 3">
    <name type="scientific">Sagittula salina</name>
    <dbReference type="NCBI Taxonomy" id="2820268"/>
    <lineage>
        <taxon>Bacteria</taxon>
        <taxon>Pseudomonadati</taxon>
        <taxon>Pseudomonadota</taxon>
        <taxon>Alphaproteobacteria</taxon>
        <taxon>Rhodobacterales</taxon>
        <taxon>Roseobacteraceae</taxon>
        <taxon>Sagittula</taxon>
    </lineage>
</organism>
<accession>A0A940MU43</accession>
<evidence type="ECO:0000256" key="1">
    <source>
        <dbReference type="SAM" id="SignalP"/>
    </source>
</evidence>
<name>A0A940MU43_9RHOB</name>
<dbReference type="AlphaFoldDB" id="A0A940MU43"/>
<dbReference type="EMBL" id="JAGISH010000009">
    <property type="protein sequence ID" value="MBP0483987.1"/>
    <property type="molecule type" value="Genomic_DNA"/>
</dbReference>
<dbReference type="Proteomes" id="UP000675940">
    <property type="component" value="Unassembled WGS sequence"/>
</dbReference>
<feature type="signal peptide" evidence="1">
    <location>
        <begin position="1"/>
        <end position="21"/>
    </location>
</feature>
<sequence length="169" mass="17386">MRRRSLLLGLGVLPAVLTASCATGPGGLVLAPDSTLAVTRHGDREGGEDYLSTGGKARAVALVAATNDLGLTRICSPGIARNLATAAPLAKALNLPIQRIPQEAPTAALVQQAATGPVIWIGNKGNIRKIWSDLGLQVEGGPLGYGQLHILRADAAGKVTVERRTYGPA</sequence>
<dbReference type="RefSeq" id="WP_209361935.1">
    <property type="nucleotide sequence ID" value="NZ_JAGISH010000009.1"/>
</dbReference>
<dbReference type="PROSITE" id="PS51257">
    <property type="entry name" value="PROKAR_LIPOPROTEIN"/>
    <property type="match status" value="1"/>
</dbReference>
<gene>
    <name evidence="2" type="ORF">J5474_16015</name>
</gene>
<evidence type="ECO:0000313" key="3">
    <source>
        <dbReference type="Proteomes" id="UP000675940"/>
    </source>
</evidence>
<dbReference type="InterPro" id="IPR029033">
    <property type="entry name" value="His_PPase_superfam"/>
</dbReference>
<keyword evidence="1" id="KW-0732">Signal</keyword>
<protein>
    <submittedName>
        <fullName evidence="2">Histidine phosphatase family protein</fullName>
    </submittedName>
</protein>
<dbReference type="Gene3D" id="3.40.50.1240">
    <property type="entry name" value="Phosphoglycerate mutase-like"/>
    <property type="match status" value="1"/>
</dbReference>